<gene>
    <name evidence="8" type="ORF">JL09_g5293</name>
</gene>
<keyword evidence="5" id="KW-0548">Nucleotidyltransferase</keyword>
<comment type="similarity">
    <text evidence="1">Belongs to the RNA polymerase beta chain family.</text>
</comment>
<organism evidence="8 9">
    <name type="scientific">Pichia kudriavzevii</name>
    <name type="common">Yeast</name>
    <name type="synonym">Issatchenkia orientalis</name>
    <dbReference type="NCBI Taxonomy" id="4909"/>
    <lineage>
        <taxon>Eukaryota</taxon>
        <taxon>Fungi</taxon>
        <taxon>Dikarya</taxon>
        <taxon>Ascomycota</taxon>
        <taxon>Saccharomycotina</taxon>
        <taxon>Pichiomycetes</taxon>
        <taxon>Pichiales</taxon>
        <taxon>Pichiaceae</taxon>
        <taxon>Pichia</taxon>
    </lineage>
</organism>
<evidence type="ECO:0000313" key="9">
    <source>
        <dbReference type="Proteomes" id="UP000029867"/>
    </source>
</evidence>
<comment type="caution">
    <text evidence="8">The sequence shown here is derived from an EMBL/GenBank/DDBJ whole genome shotgun (WGS) entry which is preliminary data.</text>
</comment>
<dbReference type="GO" id="GO:0003677">
    <property type="term" value="F:DNA binding"/>
    <property type="evidence" value="ECO:0007669"/>
    <property type="project" value="InterPro"/>
</dbReference>
<sequence>MERDALIGHGTSYLLLDRLLNCSDYTHSSICRDCGGLLSTQVSVPRVGGGESMRCRRCATRIDGRNGGHRLNLLENGDVWEDGSGKRFIGGGNTATVAIPFVLKYLDSELAAMGISMKYNVEPK</sequence>
<dbReference type="GO" id="GO:0003899">
    <property type="term" value="F:DNA-directed RNA polymerase activity"/>
    <property type="evidence" value="ECO:0007669"/>
    <property type="project" value="UniProtKB-EC"/>
</dbReference>
<evidence type="ECO:0000313" key="8">
    <source>
        <dbReference type="EMBL" id="KGK35557.1"/>
    </source>
</evidence>
<keyword evidence="4" id="KW-0808">Transferase</keyword>
<dbReference type="AlphaFoldDB" id="A0A099NUH2"/>
<evidence type="ECO:0000259" key="7">
    <source>
        <dbReference type="Pfam" id="PF04560"/>
    </source>
</evidence>
<dbReference type="EC" id="2.7.7.6" evidence="2"/>
<dbReference type="Proteomes" id="UP000029867">
    <property type="component" value="Unassembled WGS sequence"/>
</dbReference>
<evidence type="ECO:0000256" key="4">
    <source>
        <dbReference type="ARBA" id="ARBA00022679"/>
    </source>
</evidence>
<dbReference type="Pfam" id="PF04560">
    <property type="entry name" value="RNA_pol_Rpb2_7"/>
    <property type="match status" value="1"/>
</dbReference>
<dbReference type="GO" id="GO:0032549">
    <property type="term" value="F:ribonucleoside binding"/>
    <property type="evidence" value="ECO:0007669"/>
    <property type="project" value="InterPro"/>
</dbReference>
<dbReference type="GO" id="GO:0006351">
    <property type="term" value="P:DNA-templated transcription"/>
    <property type="evidence" value="ECO:0007669"/>
    <property type="project" value="InterPro"/>
</dbReference>
<evidence type="ECO:0000256" key="6">
    <source>
        <dbReference type="ARBA" id="ARBA00023163"/>
    </source>
</evidence>
<evidence type="ECO:0000256" key="2">
    <source>
        <dbReference type="ARBA" id="ARBA00012418"/>
    </source>
</evidence>
<keyword evidence="3" id="KW-0240">DNA-directed RNA polymerase</keyword>
<evidence type="ECO:0000256" key="5">
    <source>
        <dbReference type="ARBA" id="ARBA00022695"/>
    </source>
</evidence>
<dbReference type="eggNOG" id="KOG0216">
    <property type="taxonomic scope" value="Eukaryota"/>
</dbReference>
<keyword evidence="6" id="KW-0804">Transcription</keyword>
<dbReference type="HOGENOM" id="CLU_2004245_0_0_1"/>
<proteinExistence type="inferred from homology"/>
<dbReference type="VEuPathDB" id="FungiDB:C5L36_0B07650"/>
<dbReference type="GO" id="GO:0000428">
    <property type="term" value="C:DNA-directed RNA polymerase complex"/>
    <property type="evidence" value="ECO:0007669"/>
    <property type="project" value="UniProtKB-KW"/>
</dbReference>
<reference evidence="9" key="1">
    <citation type="journal article" date="2014" name="Microb. Cell Fact.">
        <title>Exploiting Issatchenkia orientalis SD108 for succinic acid production.</title>
        <authorList>
            <person name="Xiao H."/>
            <person name="Shao Z."/>
            <person name="Jiang Y."/>
            <person name="Dole S."/>
            <person name="Zhao H."/>
        </authorList>
    </citation>
    <scope>NUCLEOTIDE SEQUENCE [LARGE SCALE GENOMIC DNA]</scope>
    <source>
        <strain evidence="9">SD108</strain>
    </source>
</reference>
<protein>
    <recommendedName>
        <fullName evidence="2">DNA-directed RNA polymerase</fullName>
        <ecNumber evidence="2">2.7.7.6</ecNumber>
    </recommendedName>
</protein>
<feature type="domain" description="RNA polymerase Rpb2" evidence="7">
    <location>
        <begin position="1"/>
        <end position="59"/>
    </location>
</feature>
<dbReference type="Gene3D" id="3.90.1800.10">
    <property type="entry name" value="RNA polymerase alpha subunit dimerisation domain"/>
    <property type="match status" value="1"/>
</dbReference>
<dbReference type="InterPro" id="IPR007641">
    <property type="entry name" value="RNA_pol_Rpb2_7"/>
</dbReference>
<evidence type="ECO:0000256" key="1">
    <source>
        <dbReference type="ARBA" id="ARBA00006835"/>
    </source>
</evidence>
<accession>A0A099NUH2</accession>
<dbReference type="SUPFAM" id="SSF64484">
    <property type="entry name" value="beta and beta-prime subunits of DNA dependent RNA-polymerase"/>
    <property type="match status" value="1"/>
</dbReference>
<evidence type="ECO:0000256" key="3">
    <source>
        <dbReference type="ARBA" id="ARBA00022478"/>
    </source>
</evidence>
<dbReference type="InterPro" id="IPR015712">
    <property type="entry name" value="DNA-dir_RNA_pol_su2"/>
</dbReference>
<dbReference type="PANTHER" id="PTHR20856">
    <property type="entry name" value="DNA-DIRECTED RNA POLYMERASE I SUBUNIT 2"/>
    <property type="match status" value="1"/>
</dbReference>
<dbReference type="EMBL" id="JQFK01000532">
    <property type="protein sequence ID" value="KGK35557.1"/>
    <property type="molecule type" value="Genomic_DNA"/>
</dbReference>
<name>A0A099NUH2_PICKU</name>